<accession>A0A6N7RJE2</accession>
<sequence length="107" mass="11803">MDVKPRQPISSASSSKTTDEKGASEHICLDEVLARYDANFEDIKAAGVLDEWEIRDIEQGDYGHLRLSTSVKIVLAAHVPETKIEEAAAAITRFLFDAASRQRKASD</sequence>
<protein>
    <submittedName>
        <fullName evidence="2">Uncharacterized protein</fullName>
    </submittedName>
</protein>
<evidence type="ECO:0000256" key="1">
    <source>
        <dbReference type="SAM" id="MobiDB-lite"/>
    </source>
</evidence>
<proteinExistence type="predicted"/>
<comment type="caution">
    <text evidence="2">The sequence shown here is derived from an EMBL/GenBank/DDBJ whole genome shotgun (WGS) entry which is preliminary data.</text>
</comment>
<dbReference type="RefSeq" id="WP_154332008.1">
    <property type="nucleotide sequence ID" value="NZ_VTFY01000001.1"/>
</dbReference>
<organism evidence="2 3">
    <name type="scientific">Eggerthella guodeyinii</name>
    <dbReference type="NCBI Taxonomy" id="2690837"/>
    <lineage>
        <taxon>Bacteria</taxon>
        <taxon>Bacillati</taxon>
        <taxon>Actinomycetota</taxon>
        <taxon>Coriobacteriia</taxon>
        <taxon>Eggerthellales</taxon>
        <taxon>Eggerthellaceae</taxon>
        <taxon>Eggerthella</taxon>
    </lineage>
</organism>
<reference evidence="3" key="1">
    <citation type="submission" date="2019-08" db="EMBL/GenBank/DDBJ databases">
        <title>Arthrobacter sp. nov., isolated from plateau pika and Tibetan wild ass.</title>
        <authorList>
            <person name="Ge Y."/>
        </authorList>
    </citation>
    <scope>NUCLEOTIDE SEQUENCE [LARGE SCALE GENOMIC DNA]</scope>
    <source>
        <strain evidence="3">HF-4214</strain>
    </source>
</reference>
<dbReference type="Proteomes" id="UP000438093">
    <property type="component" value="Unassembled WGS sequence"/>
</dbReference>
<evidence type="ECO:0000313" key="2">
    <source>
        <dbReference type="EMBL" id="MRX81101.1"/>
    </source>
</evidence>
<keyword evidence="3" id="KW-1185">Reference proteome</keyword>
<evidence type="ECO:0000313" key="3">
    <source>
        <dbReference type="Proteomes" id="UP000438093"/>
    </source>
</evidence>
<feature type="region of interest" description="Disordered" evidence="1">
    <location>
        <begin position="1"/>
        <end position="23"/>
    </location>
</feature>
<name>A0A6N7RJE2_9ACTN</name>
<dbReference type="EMBL" id="VTFY01000001">
    <property type="protein sequence ID" value="MRX81101.1"/>
    <property type="molecule type" value="Genomic_DNA"/>
</dbReference>
<dbReference type="AlphaFoldDB" id="A0A6N7RJE2"/>
<gene>
    <name evidence="2" type="ORF">GJG86_01100</name>
</gene>